<protein>
    <submittedName>
        <fullName evidence="1">Uncharacterized protein</fullName>
    </submittedName>
</protein>
<gene>
    <name evidence="1" type="ORF">BIW11_05035</name>
</gene>
<dbReference type="EMBL" id="MNPL01033448">
    <property type="protein sequence ID" value="OQR66186.1"/>
    <property type="molecule type" value="Genomic_DNA"/>
</dbReference>
<dbReference type="InParanoid" id="A0A1V9WYK6"/>
<accession>A0A1V9WYK6</accession>
<proteinExistence type="predicted"/>
<evidence type="ECO:0000313" key="1">
    <source>
        <dbReference type="EMBL" id="OQR66186.1"/>
    </source>
</evidence>
<evidence type="ECO:0000313" key="2">
    <source>
        <dbReference type="Proteomes" id="UP000192247"/>
    </source>
</evidence>
<comment type="caution">
    <text evidence="1">The sequence shown here is derived from an EMBL/GenBank/DDBJ whole genome shotgun (WGS) entry which is preliminary data.</text>
</comment>
<reference evidence="1 2" key="1">
    <citation type="journal article" date="2017" name="Gigascience">
        <title>Draft genome of the honey bee ectoparasitic mite, Tropilaelaps mercedesae, is shaped by the parasitic life history.</title>
        <authorList>
            <person name="Dong X."/>
            <person name="Armstrong S.D."/>
            <person name="Xia D."/>
            <person name="Makepeace B.L."/>
            <person name="Darby A.C."/>
            <person name="Kadowaki T."/>
        </authorList>
    </citation>
    <scope>NUCLEOTIDE SEQUENCE [LARGE SCALE GENOMIC DNA]</scope>
    <source>
        <strain evidence="1">Wuxi-XJTLU</strain>
    </source>
</reference>
<organism evidence="1 2">
    <name type="scientific">Tropilaelaps mercedesae</name>
    <dbReference type="NCBI Taxonomy" id="418985"/>
    <lineage>
        <taxon>Eukaryota</taxon>
        <taxon>Metazoa</taxon>
        <taxon>Ecdysozoa</taxon>
        <taxon>Arthropoda</taxon>
        <taxon>Chelicerata</taxon>
        <taxon>Arachnida</taxon>
        <taxon>Acari</taxon>
        <taxon>Parasitiformes</taxon>
        <taxon>Mesostigmata</taxon>
        <taxon>Gamasina</taxon>
        <taxon>Dermanyssoidea</taxon>
        <taxon>Laelapidae</taxon>
        <taxon>Tropilaelaps</taxon>
    </lineage>
</organism>
<dbReference type="Proteomes" id="UP000192247">
    <property type="component" value="Unassembled WGS sequence"/>
</dbReference>
<sequence>MSRKRRTLSLDGNLLNPQTGEGKKYREEFIYKSS</sequence>
<keyword evidence="2" id="KW-1185">Reference proteome</keyword>
<dbReference type="AlphaFoldDB" id="A0A1V9WYK6"/>
<name>A0A1V9WYK6_9ACAR</name>